<dbReference type="RefSeq" id="WP_106892435.1">
    <property type="nucleotide sequence ID" value="NZ_CP027860.1"/>
</dbReference>
<feature type="transmembrane region" description="Helical" evidence="2">
    <location>
        <begin position="518"/>
        <end position="537"/>
    </location>
</feature>
<feature type="transmembrane region" description="Helical" evidence="2">
    <location>
        <begin position="1211"/>
        <end position="1235"/>
    </location>
</feature>
<keyword evidence="3" id="KW-0732">Signal</keyword>
<keyword evidence="5" id="KW-1185">Reference proteome</keyword>
<dbReference type="EMBL" id="CP027860">
    <property type="protein sequence ID" value="AVP98514.1"/>
    <property type="molecule type" value="Genomic_DNA"/>
</dbReference>
<feature type="region of interest" description="Disordered" evidence="1">
    <location>
        <begin position="1372"/>
        <end position="1440"/>
    </location>
</feature>
<evidence type="ECO:0000313" key="4">
    <source>
        <dbReference type="EMBL" id="AVP98514.1"/>
    </source>
</evidence>
<feature type="region of interest" description="Disordered" evidence="1">
    <location>
        <begin position="595"/>
        <end position="621"/>
    </location>
</feature>
<gene>
    <name evidence="4" type="ORF">C7S18_15555</name>
</gene>
<feature type="compositionally biased region" description="Pro residues" evidence="1">
    <location>
        <begin position="600"/>
        <end position="609"/>
    </location>
</feature>
<dbReference type="KEGG" id="xba:C7S18_15555"/>
<keyword evidence="2" id="KW-1133">Transmembrane helix</keyword>
<evidence type="ECO:0000313" key="5">
    <source>
        <dbReference type="Proteomes" id="UP000241074"/>
    </source>
</evidence>
<organism evidence="4 5">
    <name type="scientific">Ahniella affigens</name>
    <dbReference type="NCBI Taxonomy" id="2021234"/>
    <lineage>
        <taxon>Bacteria</taxon>
        <taxon>Pseudomonadati</taxon>
        <taxon>Pseudomonadota</taxon>
        <taxon>Gammaproteobacteria</taxon>
        <taxon>Lysobacterales</taxon>
        <taxon>Rhodanobacteraceae</taxon>
        <taxon>Ahniella</taxon>
    </lineage>
</organism>
<dbReference type="Proteomes" id="UP000241074">
    <property type="component" value="Chromosome"/>
</dbReference>
<sequence>MLRYWLTCLLCILSWPLAAAPPTEAELPAVLRDWQAWVRYDKTYRQCPAKFDAEYTDADDFWCGWPSRLTIDVGTDSASFSQTWELYDRSFVPLPGNSKLAPVDVNVDGNSAPVVFEDDQPGLWLDAGSYAITGRLRFAERPESIAVPESVARVALTVDGRAVFPLNRADGVLWLGRAEGTSVEADALSVQVFRLVTDGIPATLETRLQFEISGKGREEILPSPLPESFEPIWIRGDLSARLEADGSMHVQVRPGTFTVTLGARSITPLAEIKQTVRSTPWPPQEVWSYQANGALRVTEAGGPPQIDPNIAEVPSEWRQFPAYMLEGDTALAITENSRGLATGDANRLSLARSLWLDFDGGGWTIKDQIRGELKKDWRLNVREPIQIGRAVENGEPSLITRSVGDKALGVEVRHRSLSLDTTAREESGARSLPVTGWTQAFDSVDTYLQLPPGYKLWAALGMDRAPDAWLDKWDLLDVFFAVLTVVLFSVLFGRIAALVPLVYVAFAWHEYDAPRTALIVALVALAVARGLSNAGWFAVASRWVARIAVVVLLFISVPFAIEQIRYGLYPQLLSSSYGVNDFDGRMNMLGGMAEQGYAEAPPPPPPAPMPASAAPEPEAAEEQNVVQDADSSIYSELNKVQSLSRPAKKMKRYEANAVVVQNGYAEPSWTFHGYNLQIQGPVDPSQNMRLIISPPWLTAGFRFVMVAALVWVLLAMLLKHFKQTPPSRKLGFGLVLLMAGSVAHADEPPVPSQDVLNQLEARLLAAPECADTGCARLATVDVRGDAERVSLALTLEAASRVAVPLPGNESQLSIDSVSIDGVVTERLVRDDEGRYWTVLNRGVHRVQVDARIANVASVEIGFPMAPAWIDAELGGWEVSGINEGQLTTGSLNLTRTVVGDAPVAEAGVAQRFDPFVRVTRRLDFDLDWTVYTSVDRIAPQEGAFSVTLPLLAGERVLDANVQIKDGIITLPFADGQFTVSFESRLDAVPSLELDAPSLNERAEVWVISASPTWNVLVGGMPGVYPGDPESLFEYYPLPGERLNVQVTRPEAVPGGTIAFDNVSVQSRFAKRSVEHDLNLQWRATQGGQHGIVLPEGAEVLSVTINGSLLNLRPDKGVLRVPITPGNGTIAVTWRHLDQGAGLSMQTPVVDLRAPASNLSLGMSIPEDRWLIAARGPALGPAVLYWGELLVMLLLAYALSRLARTSIKLHEWILLGVGFSTVSWFALFVFAAWLYAIDWRKRLQPAGWFWKFDLIQLGLLMLTLFAVIALFAALNTGLIGQPDLHVISRGYGANDLKWFADLSDTLLPQGYAWTLPIWLYRTLMLAWALWMSWSLVRWGKAAMAAFLHEGAWQPMFAPKAPAAIAAATQAPAGADAGSTAPDGIANAATETNGEPADLPASDPDASAMGDAEQAPPALPETSQGELPLESEPDSGDTPKSS</sequence>
<feature type="compositionally biased region" description="Low complexity" evidence="1">
    <location>
        <begin position="1394"/>
        <end position="1406"/>
    </location>
</feature>
<reference evidence="4 5" key="2">
    <citation type="submission" date="2018-03" db="EMBL/GenBank/DDBJ databases">
        <authorList>
            <person name="Keele B.F."/>
        </authorList>
    </citation>
    <scope>NUCLEOTIDE SEQUENCE [LARGE SCALE GENOMIC DNA]</scope>
    <source>
        <strain evidence="4 5">D13</strain>
    </source>
</reference>
<reference evidence="4 5" key="1">
    <citation type="submission" date="2018-03" db="EMBL/GenBank/DDBJ databases">
        <title>Ahniella affigens gen. nov., sp. nov., a gammaproteobacterium isolated from sandy soil near a stream.</title>
        <authorList>
            <person name="Ko Y."/>
            <person name="Kim J.-H."/>
        </authorList>
    </citation>
    <scope>NUCLEOTIDE SEQUENCE [LARGE SCALE GENOMIC DNA]</scope>
    <source>
        <strain evidence="4 5">D13</strain>
    </source>
</reference>
<feature type="chain" id="PRO_5015114194" evidence="3">
    <location>
        <begin position="20"/>
        <end position="1440"/>
    </location>
</feature>
<feature type="transmembrane region" description="Helical" evidence="2">
    <location>
        <begin position="1177"/>
        <end position="1199"/>
    </location>
</feature>
<evidence type="ECO:0000256" key="1">
    <source>
        <dbReference type="SAM" id="MobiDB-lite"/>
    </source>
</evidence>
<evidence type="ECO:0000256" key="2">
    <source>
        <dbReference type="SAM" id="Phobius"/>
    </source>
</evidence>
<feature type="transmembrane region" description="Helical" evidence="2">
    <location>
        <begin position="1316"/>
        <end position="1335"/>
    </location>
</feature>
<feature type="signal peptide" evidence="3">
    <location>
        <begin position="1"/>
        <end position="19"/>
    </location>
</feature>
<keyword evidence="2" id="KW-0472">Membrane</keyword>
<name>A0A2P1PUJ9_9GAMM</name>
<dbReference type="OrthoDB" id="220327at2"/>
<keyword evidence="2" id="KW-0812">Transmembrane</keyword>
<feature type="transmembrane region" description="Helical" evidence="2">
    <location>
        <begin position="1247"/>
        <end position="1273"/>
    </location>
</feature>
<protein>
    <submittedName>
        <fullName evidence="4">Uncharacterized protein</fullName>
    </submittedName>
</protein>
<feature type="transmembrane region" description="Helical" evidence="2">
    <location>
        <begin position="696"/>
        <end position="718"/>
    </location>
</feature>
<evidence type="ECO:0000256" key="3">
    <source>
        <dbReference type="SAM" id="SignalP"/>
    </source>
</evidence>
<feature type="transmembrane region" description="Helical" evidence="2">
    <location>
        <begin position="543"/>
        <end position="561"/>
    </location>
</feature>
<accession>A0A2P1PUJ9</accession>
<proteinExistence type="predicted"/>
<feature type="transmembrane region" description="Helical" evidence="2">
    <location>
        <begin position="478"/>
        <end position="506"/>
    </location>
</feature>